<dbReference type="InterPro" id="IPR036597">
    <property type="entry name" value="Fido-like_dom_sf"/>
</dbReference>
<sequence>MTVRRSDPALGSWEHKAFLPHGLPDSMPHLSMDTVLSLGNARSALAALDNTARHLPNPQLLRQPTLRKEAQSTSALEGTYAPLSDVVTADVEHAATPEMREILNYVRMANHGYAAQATGRSLSTTLLNELQDVLMSGTPLDAESGRLRHSQVVIGRQEGAKPGALPIEAARFVPVPPGDQLAAGVDELMKWKASDHTGRIDPLIKAGMAHYQFETLHPYRDGNGRLGRYLIVMDLLGLGLLREPTLTVSPWFEARRTDYYDHLLRVSTDGDWDSFLRFFAQGLDQAAVSTHRQMLRLGAVQAELKDTVRSSTIRSESAHAMVDLATAQPTFTAAIAARELGLSTGGARKIIDQLVDVGVLQVLDPDSTYRRRYLAPRIVGVLLERDG</sequence>
<accession>A0A3D9LCY0</accession>
<evidence type="ECO:0000259" key="3">
    <source>
        <dbReference type="PROSITE" id="PS51459"/>
    </source>
</evidence>
<feature type="domain" description="Fido" evidence="3">
    <location>
        <begin position="122"/>
        <end position="281"/>
    </location>
</feature>
<dbReference type="Proteomes" id="UP000256727">
    <property type="component" value="Unassembled WGS sequence"/>
</dbReference>
<keyword evidence="5" id="KW-1185">Reference proteome</keyword>
<evidence type="ECO:0000313" key="4">
    <source>
        <dbReference type="EMBL" id="REE04259.1"/>
    </source>
</evidence>
<dbReference type="PROSITE" id="PS51459">
    <property type="entry name" value="FIDO"/>
    <property type="match status" value="1"/>
</dbReference>
<dbReference type="InterPro" id="IPR040198">
    <property type="entry name" value="Fido_containing"/>
</dbReference>
<dbReference type="AlphaFoldDB" id="A0A3D9LCY0"/>
<dbReference type="EMBL" id="QREH01000001">
    <property type="protein sequence ID" value="REE04259.1"/>
    <property type="molecule type" value="Genomic_DNA"/>
</dbReference>
<protein>
    <submittedName>
        <fullName evidence="4">Fic family protein</fullName>
    </submittedName>
</protein>
<dbReference type="GO" id="GO:0005524">
    <property type="term" value="F:ATP binding"/>
    <property type="evidence" value="ECO:0007669"/>
    <property type="project" value="UniProtKB-KW"/>
</dbReference>
<dbReference type="SUPFAM" id="SSF140931">
    <property type="entry name" value="Fic-like"/>
    <property type="match status" value="1"/>
</dbReference>
<name>A0A3D9LCY0_9MICC</name>
<comment type="caution">
    <text evidence="4">The sequence shown here is derived from an EMBL/GenBank/DDBJ whole genome shotgun (WGS) entry which is preliminary data.</text>
</comment>
<feature type="binding site" evidence="2">
    <location>
        <begin position="221"/>
        <end position="228"/>
    </location>
    <ligand>
        <name>ATP</name>
        <dbReference type="ChEBI" id="CHEBI:30616"/>
    </ligand>
</feature>
<reference evidence="4 5" key="1">
    <citation type="submission" date="2018-07" db="EMBL/GenBank/DDBJ databases">
        <title>Sequencing the genomes of 1000 actinobacteria strains.</title>
        <authorList>
            <person name="Klenk H.-P."/>
        </authorList>
    </citation>
    <scope>NUCLEOTIDE SEQUENCE [LARGE SCALE GENOMIC DNA]</scope>
    <source>
        <strain evidence="4 5">DSM 14442</strain>
    </source>
</reference>
<keyword evidence="2" id="KW-0067">ATP-binding</keyword>
<dbReference type="Gene3D" id="1.10.3290.10">
    <property type="entry name" value="Fido-like domain"/>
    <property type="match status" value="1"/>
</dbReference>
<dbReference type="Pfam" id="PF02661">
    <property type="entry name" value="Fic"/>
    <property type="match status" value="1"/>
</dbReference>
<feature type="active site" evidence="1">
    <location>
        <position position="217"/>
    </location>
</feature>
<feature type="binding site" evidence="2">
    <location>
        <begin position="259"/>
        <end position="260"/>
    </location>
    <ligand>
        <name>ATP</name>
        <dbReference type="ChEBI" id="CHEBI:30616"/>
    </ligand>
</feature>
<keyword evidence="2" id="KW-0547">Nucleotide-binding</keyword>
<proteinExistence type="predicted"/>
<evidence type="ECO:0000313" key="5">
    <source>
        <dbReference type="Proteomes" id="UP000256727"/>
    </source>
</evidence>
<dbReference type="InterPro" id="IPR025758">
    <property type="entry name" value="Fic/DOC_N"/>
</dbReference>
<evidence type="ECO:0000256" key="1">
    <source>
        <dbReference type="PIRSR" id="PIRSR640198-1"/>
    </source>
</evidence>
<evidence type="ECO:0000256" key="2">
    <source>
        <dbReference type="PIRSR" id="PIRSR640198-2"/>
    </source>
</evidence>
<organism evidence="4 5">
    <name type="scientific">Citricoccus muralis</name>
    <dbReference type="NCBI Taxonomy" id="169134"/>
    <lineage>
        <taxon>Bacteria</taxon>
        <taxon>Bacillati</taxon>
        <taxon>Actinomycetota</taxon>
        <taxon>Actinomycetes</taxon>
        <taxon>Micrococcales</taxon>
        <taxon>Micrococcaceae</taxon>
        <taxon>Citricoccus</taxon>
    </lineage>
</organism>
<dbReference type="InterPro" id="IPR003812">
    <property type="entry name" value="Fido"/>
</dbReference>
<gene>
    <name evidence="4" type="ORF">C8E99_2087</name>
</gene>
<dbReference type="Pfam" id="PF13784">
    <property type="entry name" value="Fic_N"/>
    <property type="match status" value="1"/>
</dbReference>
<dbReference type="PANTHER" id="PTHR13504:SF38">
    <property type="entry name" value="FIDO DOMAIN-CONTAINING PROTEIN"/>
    <property type="match status" value="1"/>
</dbReference>
<dbReference type="PANTHER" id="PTHR13504">
    <property type="entry name" value="FIDO DOMAIN-CONTAINING PROTEIN DDB_G0283145"/>
    <property type="match status" value="1"/>
</dbReference>